<accession>A0ABP3DK01</accession>
<protein>
    <recommendedName>
        <fullName evidence="1">SecDF P1 head subdomain domain-containing protein</fullName>
    </recommendedName>
</protein>
<sequence length="50" mass="4678">MAVVVNTSVVKPSVVAAPAVVEAAGGGGVRIAGGFTAAEAQELAARITGG</sequence>
<dbReference type="InterPro" id="IPR054384">
    <property type="entry name" value="SecDF_P1_head"/>
</dbReference>
<dbReference type="Gene3D" id="3.30.1360.200">
    <property type="match status" value="1"/>
</dbReference>
<name>A0ABP3DK01_9PSEU</name>
<comment type="caution">
    <text evidence="2">The sequence shown here is derived from an EMBL/GenBank/DDBJ whole genome shotgun (WGS) entry which is preliminary data.</text>
</comment>
<evidence type="ECO:0000313" key="3">
    <source>
        <dbReference type="Proteomes" id="UP001500416"/>
    </source>
</evidence>
<reference evidence="3" key="1">
    <citation type="journal article" date="2019" name="Int. J. Syst. Evol. Microbiol.">
        <title>The Global Catalogue of Microorganisms (GCM) 10K type strain sequencing project: providing services to taxonomists for standard genome sequencing and annotation.</title>
        <authorList>
            <consortium name="The Broad Institute Genomics Platform"/>
            <consortium name="The Broad Institute Genome Sequencing Center for Infectious Disease"/>
            <person name="Wu L."/>
            <person name="Ma J."/>
        </authorList>
    </citation>
    <scope>NUCLEOTIDE SEQUENCE [LARGE SCALE GENOMIC DNA]</scope>
    <source>
        <strain evidence="3">JCM 3380</strain>
    </source>
</reference>
<organism evidence="2 3">
    <name type="scientific">Saccharothrix mutabilis subsp. mutabilis</name>
    <dbReference type="NCBI Taxonomy" id="66855"/>
    <lineage>
        <taxon>Bacteria</taxon>
        <taxon>Bacillati</taxon>
        <taxon>Actinomycetota</taxon>
        <taxon>Actinomycetes</taxon>
        <taxon>Pseudonocardiales</taxon>
        <taxon>Pseudonocardiaceae</taxon>
        <taxon>Saccharothrix</taxon>
    </lineage>
</organism>
<evidence type="ECO:0000259" key="1">
    <source>
        <dbReference type="Pfam" id="PF22599"/>
    </source>
</evidence>
<gene>
    <name evidence="2" type="ORF">GCM10010492_34430</name>
</gene>
<proteinExistence type="predicted"/>
<keyword evidence="3" id="KW-1185">Reference proteome</keyword>
<evidence type="ECO:0000313" key="2">
    <source>
        <dbReference type="EMBL" id="GAA0232776.1"/>
    </source>
</evidence>
<feature type="domain" description="SecDF P1 head subdomain" evidence="1">
    <location>
        <begin position="1"/>
        <end position="50"/>
    </location>
</feature>
<dbReference type="EMBL" id="BAAABU010000006">
    <property type="protein sequence ID" value="GAA0232776.1"/>
    <property type="molecule type" value="Genomic_DNA"/>
</dbReference>
<dbReference type="Pfam" id="PF22599">
    <property type="entry name" value="SecDF_P1_head"/>
    <property type="match status" value="1"/>
</dbReference>
<dbReference type="Proteomes" id="UP001500416">
    <property type="component" value="Unassembled WGS sequence"/>
</dbReference>